<protein>
    <submittedName>
        <fullName evidence="1">Uncharacterized protein</fullName>
    </submittedName>
</protein>
<name>A0A9P4TS14_9PLEO</name>
<evidence type="ECO:0000313" key="1">
    <source>
        <dbReference type="EMBL" id="KAF2271208.1"/>
    </source>
</evidence>
<reference evidence="2" key="1">
    <citation type="journal article" date="2020" name="Stud. Mycol.">
        <title>101 Dothideomycetes genomes: A test case for predicting lifestyles and emergence of pathogens.</title>
        <authorList>
            <person name="Haridas S."/>
            <person name="Albert R."/>
            <person name="Binder M."/>
            <person name="Bloem J."/>
            <person name="LaButti K."/>
            <person name="Salamov A."/>
            <person name="Andreopoulos B."/>
            <person name="Baker S."/>
            <person name="Barry K."/>
            <person name="Bills G."/>
            <person name="Bluhm B."/>
            <person name="Cannon C."/>
            <person name="Castanera R."/>
            <person name="Culley D."/>
            <person name="Daum C."/>
            <person name="Ezra D."/>
            <person name="Gonzalez J."/>
            <person name="Henrissat B."/>
            <person name="Kuo A."/>
            <person name="Liang C."/>
            <person name="Lipzen A."/>
            <person name="Lutzoni F."/>
            <person name="Magnuson J."/>
            <person name="Mondo S."/>
            <person name="Nolan M."/>
            <person name="Ohm R."/>
            <person name="Pangilinan J."/>
            <person name="Park H.-J."/>
            <person name="Ramirez L."/>
            <person name="Alfaro M."/>
            <person name="Sun H."/>
            <person name="Tritt A."/>
            <person name="Yoshinaga Y."/>
            <person name="Zwiers L.-H."/>
            <person name="Turgeon B."/>
            <person name="Goodwin S."/>
            <person name="Spatafora J."/>
            <person name="Crous P."/>
            <person name="Grigoriev I."/>
        </authorList>
    </citation>
    <scope>NUCLEOTIDE SEQUENCE [LARGE SCALE GENOMIC DNA]</scope>
    <source>
        <strain evidence="2">CBS 304.66</strain>
    </source>
</reference>
<evidence type="ECO:0000313" key="2">
    <source>
        <dbReference type="Proteomes" id="UP000800093"/>
    </source>
</evidence>
<dbReference type="OrthoDB" id="5332870at2759"/>
<dbReference type="Proteomes" id="UP000800093">
    <property type="component" value="Unassembled WGS sequence"/>
</dbReference>
<proteinExistence type="predicted"/>
<gene>
    <name evidence="1" type="ORF">CC78DRAFT_538869</name>
</gene>
<dbReference type="AlphaFoldDB" id="A0A9P4TS14"/>
<sequence>MHTIYRLEPARLERPTQLGARRVEHLSTRSTCTICVQICHDLETRCENVEEPLRREENKVRDSTTQEIGGLSQEVEKFNAEIRKTEVDKAVLGQNSQILSTKYKQIEFDLQTALRNED</sequence>
<dbReference type="EMBL" id="ML986578">
    <property type="protein sequence ID" value="KAF2271208.1"/>
    <property type="molecule type" value="Genomic_DNA"/>
</dbReference>
<keyword evidence="2" id="KW-1185">Reference proteome</keyword>
<accession>A0A9P4TS14</accession>
<organism evidence="1 2">
    <name type="scientific">Lojkania enalia</name>
    <dbReference type="NCBI Taxonomy" id="147567"/>
    <lineage>
        <taxon>Eukaryota</taxon>
        <taxon>Fungi</taxon>
        <taxon>Dikarya</taxon>
        <taxon>Ascomycota</taxon>
        <taxon>Pezizomycotina</taxon>
        <taxon>Dothideomycetes</taxon>
        <taxon>Pleosporomycetidae</taxon>
        <taxon>Pleosporales</taxon>
        <taxon>Pleosporales incertae sedis</taxon>
        <taxon>Lojkania</taxon>
    </lineage>
</organism>
<comment type="caution">
    <text evidence="1">The sequence shown here is derived from an EMBL/GenBank/DDBJ whole genome shotgun (WGS) entry which is preliminary data.</text>
</comment>